<dbReference type="RefSeq" id="WP_342773136.1">
    <property type="nucleotide sequence ID" value="NZ_BAAARP010000001.1"/>
</dbReference>
<dbReference type="AlphaFoldDB" id="A0A4R7FRA6"/>
<sequence length="198" mass="21982">MAGAVGSCCDYRRVTTTGPLTLPELRGDHVRLRAFSHSDIPTVLDAATDALIPVLTTVPSTQDSDLAAAFIDRQHGRAISGTGYSFAVADERDVAVGQIGLWLRDIDHGRVNVGYWIAPSARRRGYAADALRTLTAWGEHLPQVRRLELYVEPWNEGSWRAAERAGVEREGLLRSWEEVGADRRDMFMYSRIANPYQA</sequence>
<keyword evidence="3" id="KW-1185">Reference proteome</keyword>
<dbReference type="Gene3D" id="3.40.630.30">
    <property type="match status" value="1"/>
</dbReference>
<dbReference type="InterPro" id="IPR000182">
    <property type="entry name" value="GNAT_dom"/>
</dbReference>
<dbReference type="PROSITE" id="PS51186">
    <property type="entry name" value="GNAT"/>
    <property type="match status" value="1"/>
</dbReference>
<proteinExistence type="predicted"/>
<dbReference type="CDD" id="cd04301">
    <property type="entry name" value="NAT_SF"/>
    <property type="match status" value="1"/>
</dbReference>
<keyword evidence="2" id="KW-0808">Transferase</keyword>
<evidence type="ECO:0000259" key="1">
    <source>
        <dbReference type="PROSITE" id="PS51186"/>
    </source>
</evidence>
<dbReference type="Pfam" id="PF13302">
    <property type="entry name" value="Acetyltransf_3"/>
    <property type="match status" value="1"/>
</dbReference>
<dbReference type="GO" id="GO:0005737">
    <property type="term" value="C:cytoplasm"/>
    <property type="evidence" value="ECO:0007669"/>
    <property type="project" value="TreeGrafter"/>
</dbReference>
<dbReference type="GO" id="GO:1990189">
    <property type="term" value="F:protein N-terminal-serine acetyltransferase activity"/>
    <property type="evidence" value="ECO:0007669"/>
    <property type="project" value="TreeGrafter"/>
</dbReference>
<protein>
    <submittedName>
        <fullName evidence="2">RimJ/RimL family protein N-acetyltransferase</fullName>
    </submittedName>
</protein>
<dbReference type="GO" id="GO:0008999">
    <property type="term" value="F:protein-N-terminal-alanine acetyltransferase activity"/>
    <property type="evidence" value="ECO:0007669"/>
    <property type="project" value="TreeGrafter"/>
</dbReference>
<evidence type="ECO:0000313" key="2">
    <source>
        <dbReference type="EMBL" id="TDS80340.1"/>
    </source>
</evidence>
<comment type="caution">
    <text evidence="2">The sequence shown here is derived from an EMBL/GenBank/DDBJ whole genome shotgun (WGS) entry which is preliminary data.</text>
</comment>
<reference evidence="2 3" key="1">
    <citation type="submission" date="2019-03" db="EMBL/GenBank/DDBJ databases">
        <title>Genomic Encyclopedia of Archaeal and Bacterial Type Strains, Phase II (KMG-II): from individual species to whole genera.</title>
        <authorList>
            <person name="Goeker M."/>
        </authorList>
    </citation>
    <scope>NUCLEOTIDE SEQUENCE [LARGE SCALE GENOMIC DNA]</scope>
    <source>
        <strain evidence="2 3">DSM 24782</strain>
    </source>
</reference>
<dbReference type="SUPFAM" id="SSF55729">
    <property type="entry name" value="Acyl-CoA N-acyltransferases (Nat)"/>
    <property type="match status" value="1"/>
</dbReference>
<name>A0A4R7FRA6_9MICO</name>
<organism evidence="2 3">
    <name type="scientific">Amnibacterium kyonggiense</name>
    <dbReference type="NCBI Taxonomy" id="595671"/>
    <lineage>
        <taxon>Bacteria</taxon>
        <taxon>Bacillati</taxon>
        <taxon>Actinomycetota</taxon>
        <taxon>Actinomycetes</taxon>
        <taxon>Micrococcales</taxon>
        <taxon>Microbacteriaceae</taxon>
        <taxon>Amnibacterium</taxon>
    </lineage>
</organism>
<dbReference type="InterPro" id="IPR051908">
    <property type="entry name" value="Ribosomal_N-acetyltransferase"/>
</dbReference>
<dbReference type="Proteomes" id="UP000295344">
    <property type="component" value="Unassembled WGS sequence"/>
</dbReference>
<dbReference type="EMBL" id="SOAM01000001">
    <property type="protein sequence ID" value="TDS80340.1"/>
    <property type="molecule type" value="Genomic_DNA"/>
</dbReference>
<dbReference type="PANTHER" id="PTHR43441:SF10">
    <property type="entry name" value="ACETYLTRANSFERASE"/>
    <property type="match status" value="1"/>
</dbReference>
<gene>
    <name evidence="2" type="ORF">CLV52_0897</name>
</gene>
<feature type="domain" description="N-acetyltransferase" evidence="1">
    <location>
        <begin position="30"/>
        <end position="193"/>
    </location>
</feature>
<dbReference type="PANTHER" id="PTHR43441">
    <property type="entry name" value="RIBOSOMAL-PROTEIN-SERINE ACETYLTRANSFERASE"/>
    <property type="match status" value="1"/>
</dbReference>
<accession>A0A4R7FRA6</accession>
<dbReference type="InterPro" id="IPR016181">
    <property type="entry name" value="Acyl_CoA_acyltransferase"/>
</dbReference>
<evidence type="ECO:0000313" key="3">
    <source>
        <dbReference type="Proteomes" id="UP000295344"/>
    </source>
</evidence>